<dbReference type="RefSeq" id="WP_045253476.1">
    <property type="nucleotide sequence ID" value="NZ_CP031425.1"/>
</dbReference>
<proteinExistence type="predicted"/>
<evidence type="ECO:0000313" key="3">
    <source>
        <dbReference type="Proteomes" id="UP000033572"/>
    </source>
</evidence>
<keyword evidence="1" id="KW-0472">Membrane</keyword>
<dbReference type="Proteomes" id="UP000033572">
    <property type="component" value="Unassembled WGS sequence"/>
</dbReference>
<reference evidence="2 3" key="1">
    <citation type="submission" date="2015-02" db="EMBL/GenBank/DDBJ databases">
        <title>Draft genome sequences of ten Microbacterium spp. with emphasis on heavy metal contaminated environments.</title>
        <authorList>
            <person name="Corretto E."/>
        </authorList>
    </citation>
    <scope>NUCLEOTIDE SEQUENCE [LARGE SCALE GENOMIC DNA]</scope>
    <source>
        <strain evidence="2 3">DSM 12966</strain>
    </source>
</reference>
<dbReference type="PATRIC" id="fig|104336.4.peg.1092"/>
<keyword evidence="1" id="KW-1133">Transmembrane helix</keyword>
<name>A0A0F0KV47_9MICO</name>
<keyword evidence="1" id="KW-0812">Transmembrane</keyword>
<dbReference type="KEGG" id="mfol:DXT68_11170"/>
<keyword evidence="3" id="KW-1185">Reference proteome</keyword>
<evidence type="ECO:0000313" key="2">
    <source>
        <dbReference type="EMBL" id="KJL23126.1"/>
    </source>
</evidence>
<dbReference type="GeneID" id="94444957"/>
<gene>
    <name evidence="2" type="ORF">RN50_01064</name>
</gene>
<evidence type="ECO:0000256" key="1">
    <source>
        <dbReference type="SAM" id="Phobius"/>
    </source>
</evidence>
<feature type="transmembrane region" description="Helical" evidence="1">
    <location>
        <begin position="44"/>
        <end position="60"/>
    </location>
</feature>
<accession>A0A0F0KV47</accession>
<comment type="caution">
    <text evidence="2">The sequence shown here is derived from an EMBL/GenBank/DDBJ whole genome shotgun (WGS) entry which is preliminary data.</text>
</comment>
<feature type="transmembrane region" description="Helical" evidence="1">
    <location>
        <begin position="20"/>
        <end position="38"/>
    </location>
</feature>
<dbReference type="EMBL" id="JYIU01000036">
    <property type="protein sequence ID" value="KJL23126.1"/>
    <property type="molecule type" value="Genomic_DNA"/>
</dbReference>
<protein>
    <submittedName>
        <fullName evidence="2">Uncharacterized protein</fullName>
    </submittedName>
</protein>
<organism evidence="2 3">
    <name type="scientific">Microbacterium foliorum</name>
    <dbReference type="NCBI Taxonomy" id="104336"/>
    <lineage>
        <taxon>Bacteria</taxon>
        <taxon>Bacillati</taxon>
        <taxon>Actinomycetota</taxon>
        <taxon>Actinomycetes</taxon>
        <taxon>Micrococcales</taxon>
        <taxon>Microbacteriaceae</taxon>
        <taxon>Microbacterium</taxon>
    </lineage>
</organism>
<dbReference type="AlphaFoldDB" id="A0A0F0KV47"/>
<sequence length="79" mass="8612">MNLNTSRPSARPRSSSAPLLRTWLPGILIVVSVVLALVTSIDPWIIGACTGVLIVIVLAVDRAIRRRRRTLDLADAPTR</sequence>